<sequence>MPEARKCATWRTRAVREALHAEIQARLGEKVARPDMGKAKDAQEALLPHDQDGRLIPLGCPLETFRIFGAGVYGYVCWMKFMEKCFLVAFAFSLPNLFYNIAGGKLDVEDRSWMTIPTLGNVEEVSRR</sequence>
<name>A0A6U7DN20_9EUKA</name>
<reference evidence="1" key="1">
    <citation type="submission" date="2021-01" db="EMBL/GenBank/DDBJ databases">
        <authorList>
            <person name="Corre E."/>
            <person name="Pelletier E."/>
            <person name="Niang G."/>
            <person name="Scheremetjew M."/>
            <person name="Finn R."/>
            <person name="Kale V."/>
            <person name="Holt S."/>
            <person name="Cochrane G."/>
            <person name="Meng A."/>
            <person name="Brown T."/>
            <person name="Cohen L."/>
        </authorList>
    </citation>
    <scope>NUCLEOTIDE SEQUENCE</scope>
    <source>
        <strain evidence="1">UTEX LB 985</strain>
    </source>
</reference>
<protein>
    <submittedName>
        <fullName evidence="1">Uncharacterized protein</fullName>
    </submittedName>
</protein>
<organism evidence="1">
    <name type="scientific">Haptolina brevifila</name>
    <dbReference type="NCBI Taxonomy" id="156173"/>
    <lineage>
        <taxon>Eukaryota</taxon>
        <taxon>Haptista</taxon>
        <taxon>Haptophyta</taxon>
        <taxon>Prymnesiophyceae</taxon>
        <taxon>Prymnesiales</taxon>
        <taxon>Prymnesiaceae</taxon>
        <taxon>Haptolina</taxon>
    </lineage>
</organism>
<accession>A0A6U7DN20</accession>
<evidence type="ECO:0000313" key="1">
    <source>
        <dbReference type="EMBL" id="CAD9431758.1"/>
    </source>
</evidence>
<dbReference type="AlphaFoldDB" id="A0A6U7DN20"/>
<evidence type="ECO:0000313" key="2">
    <source>
        <dbReference type="EMBL" id="CAD9431760.1"/>
    </source>
</evidence>
<gene>
    <name evidence="1" type="ORF">CBRE1094_LOCUS10543</name>
    <name evidence="2" type="ORF">CBRE1094_LOCUS10544</name>
</gene>
<dbReference type="EMBL" id="HBGU01019341">
    <property type="protein sequence ID" value="CAD9431758.1"/>
    <property type="molecule type" value="Transcribed_RNA"/>
</dbReference>
<proteinExistence type="predicted"/>
<dbReference type="EMBL" id="HBGU01019342">
    <property type="protein sequence ID" value="CAD9431760.1"/>
    <property type="molecule type" value="Transcribed_RNA"/>
</dbReference>